<keyword evidence="10" id="KW-0325">Glycoprotein</keyword>
<dbReference type="SUPFAM" id="SSF90123">
    <property type="entry name" value="ABC transporter transmembrane region"/>
    <property type="match status" value="2"/>
</dbReference>
<comment type="caution">
    <text evidence="14">The sequence shown here is derived from an EMBL/GenBank/DDBJ whole genome shotgun (WGS) entry which is preliminary data.</text>
</comment>
<dbReference type="CDD" id="cd18580">
    <property type="entry name" value="ABC_6TM_ABCC_D2"/>
    <property type="match status" value="1"/>
</dbReference>
<dbReference type="Gene3D" id="1.20.1560.10">
    <property type="entry name" value="ABC transporter type 1, transmembrane domain"/>
    <property type="match status" value="2"/>
</dbReference>
<keyword evidence="4" id="KW-1003">Cell membrane</keyword>
<dbReference type="SMART" id="SM00382">
    <property type="entry name" value="AAA"/>
    <property type="match status" value="2"/>
</dbReference>
<dbReference type="PROSITE" id="PS50893">
    <property type="entry name" value="ABC_TRANSPORTER_2"/>
    <property type="match status" value="2"/>
</dbReference>
<feature type="transmembrane region" description="Helical" evidence="11">
    <location>
        <begin position="93"/>
        <end position="112"/>
    </location>
</feature>
<evidence type="ECO:0000259" key="12">
    <source>
        <dbReference type="PROSITE" id="PS50893"/>
    </source>
</evidence>
<evidence type="ECO:0000256" key="6">
    <source>
        <dbReference type="ARBA" id="ARBA00022741"/>
    </source>
</evidence>
<dbReference type="GO" id="GO:0016887">
    <property type="term" value="F:ATP hydrolysis activity"/>
    <property type="evidence" value="ECO:0007669"/>
    <property type="project" value="InterPro"/>
</dbReference>
<dbReference type="InterPro" id="IPR011527">
    <property type="entry name" value="ABC1_TM_dom"/>
</dbReference>
<protein>
    <recommendedName>
        <fullName evidence="16">ABC transporter</fullName>
    </recommendedName>
</protein>
<dbReference type="Pfam" id="PF00005">
    <property type="entry name" value="ABC_tran"/>
    <property type="match status" value="2"/>
</dbReference>
<feature type="domain" description="ABC transmembrane type-1" evidence="13">
    <location>
        <begin position="272"/>
        <end position="544"/>
    </location>
</feature>
<dbReference type="SUPFAM" id="SSF52540">
    <property type="entry name" value="P-loop containing nucleoside triphosphate hydrolases"/>
    <property type="match status" value="2"/>
</dbReference>
<evidence type="ECO:0000256" key="4">
    <source>
        <dbReference type="ARBA" id="ARBA00022475"/>
    </source>
</evidence>
<evidence type="ECO:0000256" key="10">
    <source>
        <dbReference type="ARBA" id="ARBA00023180"/>
    </source>
</evidence>
<dbReference type="GO" id="GO:0005886">
    <property type="term" value="C:plasma membrane"/>
    <property type="evidence" value="ECO:0007669"/>
    <property type="project" value="UniProtKB-SubCell"/>
</dbReference>
<keyword evidence="5 11" id="KW-0812">Transmembrane</keyword>
<dbReference type="Proteomes" id="UP001144673">
    <property type="component" value="Chromosome 2"/>
</dbReference>
<evidence type="ECO:0000256" key="9">
    <source>
        <dbReference type="ARBA" id="ARBA00023136"/>
    </source>
</evidence>
<reference evidence="14" key="1">
    <citation type="journal article" date="2023" name="Access Microbiol">
        <title>De-novo genome assembly for Akanthomyces muscarius, a biocontrol agent of insect agricultural pests.</title>
        <authorList>
            <person name="Erdos Z."/>
            <person name="Studholme D.J."/>
            <person name="Raymond B."/>
            <person name="Sharma M."/>
        </authorList>
    </citation>
    <scope>NUCLEOTIDE SEQUENCE</scope>
    <source>
        <strain evidence="14">Ve6</strain>
    </source>
</reference>
<comment type="similarity">
    <text evidence="2">Belongs to the ABC transporter superfamily. ABCC family. Conjugate transporter (TC 3.A.1.208) subfamily.</text>
</comment>
<keyword evidence="3" id="KW-0813">Transport</keyword>
<dbReference type="PANTHER" id="PTHR24223:SF399">
    <property type="entry name" value="ABC TRANSPORTER ATNG"/>
    <property type="match status" value="1"/>
</dbReference>
<dbReference type="FunFam" id="3.40.50.300:FF:002145">
    <property type="entry name" value="ABC transporter (MsbA subfamily)"/>
    <property type="match status" value="1"/>
</dbReference>
<evidence type="ECO:0000313" key="14">
    <source>
        <dbReference type="EMBL" id="KAJ4144394.1"/>
    </source>
</evidence>
<organism evidence="14 15">
    <name type="scientific">Akanthomyces muscarius</name>
    <name type="common">Entomopathogenic fungus</name>
    <name type="synonym">Lecanicillium muscarium</name>
    <dbReference type="NCBI Taxonomy" id="2231603"/>
    <lineage>
        <taxon>Eukaryota</taxon>
        <taxon>Fungi</taxon>
        <taxon>Dikarya</taxon>
        <taxon>Ascomycota</taxon>
        <taxon>Pezizomycotina</taxon>
        <taxon>Sordariomycetes</taxon>
        <taxon>Hypocreomycetidae</taxon>
        <taxon>Hypocreales</taxon>
        <taxon>Cordycipitaceae</taxon>
        <taxon>Akanthomyces</taxon>
    </lineage>
</organism>
<sequence>MMANLPGGFLWRPLATAFDAIFQREEAILTFLPSCLVFLLTPALFIPGPSQPVRLLRGWLLRLKLLCATSLIFLEVASIVPRGTSIDFNAKREFPIFTIDLIIAASVAGALYQEYRRAIQASVFLGLHLAAGLVIDITKSRAYYRNSDTHVVGSLSATSFTIRLVLLILNEIPRGAALVDGHIRKSASRESSSGFWGRALLLWLNSTLLLGFRTQIRLDDLDELGPEFSPDILSRKFKGHWLGAENDPDRNLAVVCSKVLMRPLLAVAFPRFVLALFSLMQPFVLQRLLLAVQADELAAYTRDSILQAFFLIYFCIAVSQASYRHTSSRLMTQFRGILIAEVLDKSHSLSQPESSNAAALTLMSKDVEGVASGVMRLFEVPFNIFEAALGMSCLAFFVGKACLMVLLPLSFSIVFGTLMGRYAAAAMVLWNEKIEYRVSKTSKVLAQMRVIKMLGLGPTISVYLQRLREEEIATARKHEAYRLITFALQMFVGTITPVLVVGTAFYWTFMGKLSAAEVFPTLAAVAIVQKPLYTLVASSSRVTAMFACLGRIQNYLELEEDMDQRILVGPLLNSDEEKDSDEHEPISSTAIEFIDVTLLSRDSESEILQQANFALERGSITAALGPSGSGKSALLHSLVGDANVADGFIYVDDNVIGYADQSPWIRNVSIRANIVGELAFDAVWYSTILRVCLLLDDLGQLPEGDNYVAGTNGMNLSGGQRHRISLARALYCRAKTLVLDDIFSALDRKSAVSILFQLCGEKGLLRKAGCTVVIATYLPESLEVVDQLLLLDGKGGITMERDFREEWFQAHLVEALSHQTTTTVLETEEKERAAIQRSREFRDSASLSAVGTPLPTRGLNLSMYAFFINSTGRSAFAAWAFSVFLVSFSESIPDIFIRVWVSAAPESMAYFAGYMGASAFATLTCVAALSILFYVLTPRSSTSLHNGLTHVVMHSTLAFFSSADTGFILNRYSGDMNSIIQCLPLQAYRFLYLMFHIILQTAIIGSGTTYMLTVLPVIGVIAGVLLYCFVQTSRQVFFMHKEAETPLYNHFTETASGLRHIKAMGLQLKNFKVGLALLDISQKTVYTASCLKGWLGLAVDLLACGVCHVLTSLSLEHRTATPVPAIGLAYLILITFGRSLGGFFDSWADLDSSIKALSRLQEFMKNTPTEPELPPIDLPAHWPHRGQIELKHVTAKYRSNTPARLENVSLRVVPGNKVGITGPSGSGKSSLFMSVLGFLEYSGKIEIDGIDISRIPRDTLRSRIITISQDHLDLGGTVRNNLLPFCMNISGKNSTITDEEITDALDKVGLRALVDRQGGLDAQLCKVGLSHGQLQLLSIARAMLRGKETGSKVVLMDEATSNVDLETDAKIQRVVRESFAGCTILMIAHRLETVRDADMFVELVHGKATVVKN</sequence>
<dbReference type="InterPro" id="IPR003593">
    <property type="entry name" value="AAA+_ATPase"/>
</dbReference>
<dbReference type="PROSITE" id="PS00211">
    <property type="entry name" value="ABC_TRANSPORTER_1"/>
    <property type="match status" value="1"/>
</dbReference>
<dbReference type="InterPro" id="IPR017871">
    <property type="entry name" value="ABC_transporter-like_CS"/>
</dbReference>
<evidence type="ECO:0000256" key="11">
    <source>
        <dbReference type="SAM" id="Phobius"/>
    </source>
</evidence>
<dbReference type="InterPro" id="IPR027417">
    <property type="entry name" value="P-loop_NTPase"/>
</dbReference>
<dbReference type="GO" id="GO:0140359">
    <property type="term" value="F:ABC-type transporter activity"/>
    <property type="evidence" value="ECO:0007669"/>
    <property type="project" value="InterPro"/>
</dbReference>
<evidence type="ECO:0000256" key="3">
    <source>
        <dbReference type="ARBA" id="ARBA00022448"/>
    </source>
</evidence>
<dbReference type="InterPro" id="IPR050173">
    <property type="entry name" value="ABC_transporter_C-like"/>
</dbReference>
<feature type="transmembrane region" description="Helical" evidence="11">
    <location>
        <begin position="1013"/>
        <end position="1030"/>
    </location>
</feature>
<feature type="transmembrane region" description="Helical" evidence="11">
    <location>
        <begin position="909"/>
        <end position="936"/>
    </location>
</feature>
<evidence type="ECO:0000256" key="2">
    <source>
        <dbReference type="ARBA" id="ARBA00009726"/>
    </source>
</evidence>
<keyword evidence="9 11" id="KW-0472">Membrane</keyword>
<feature type="domain" description="ABC transporter" evidence="12">
    <location>
        <begin position="1188"/>
        <end position="1413"/>
    </location>
</feature>
<dbReference type="GeneID" id="80890437"/>
<dbReference type="InterPro" id="IPR036640">
    <property type="entry name" value="ABC1_TM_sf"/>
</dbReference>
<evidence type="ECO:0008006" key="16">
    <source>
        <dbReference type="Google" id="ProtNLM"/>
    </source>
</evidence>
<feature type="transmembrane region" description="Helical" evidence="11">
    <location>
        <begin position="304"/>
        <end position="323"/>
    </location>
</feature>
<dbReference type="InterPro" id="IPR044726">
    <property type="entry name" value="ABCC_6TM_D2"/>
</dbReference>
<dbReference type="PANTHER" id="PTHR24223">
    <property type="entry name" value="ATP-BINDING CASSETTE SUB-FAMILY C"/>
    <property type="match status" value="1"/>
</dbReference>
<accession>A0A9W8Q1M3</accession>
<feature type="transmembrane region" description="Helical" evidence="11">
    <location>
        <begin position="59"/>
        <end position="81"/>
    </location>
</feature>
<dbReference type="PROSITE" id="PS50929">
    <property type="entry name" value="ABC_TM1F"/>
    <property type="match status" value="2"/>
</dbReference>
<evidence type="ECO:0000256" key="1">
    <source>
        <dbReference type="ARBA" id="ARBA00004651"/>
    </source>
</evidence>
<gene>
    <name evidence="14" type="ORF">LMH87_003278</name>
</gene>
<evidence type="ECO:0000259" key="13">
    <source>
        <dbReference type="PROSITE" id="PS50929"/>
    </source>
</evidence>
<proteinExistence type="inferred from homology"/>
<dbReference type="GO" id="GO:0005524">
    <property type="term" value="F:ATP binding"/>
    <property type="evidence" value="ECO:0007669"/>
    <property type="project" value="UniProtKB-KW"/>
</dbReference>
<dbReference type="RefSeq" id="XP_056048064.1">
    <property type="nucleotide sequence ID" value="XM_056204157.1"/>
</dbReference>
<feature type="transmembrane region" description="Helical" evidence="11">
    <location>
        <begin position="990"/>
        <end position="1007"/>
    </location>
</feature>
<dbReference type="KEGG" id="amus:LMH87_003278"/>
<evidence type="ECO:0000256" key="5">
    <source>
        <dbReference type="ARBA" id="ARBA00022692"/>
    </source>
</evidence>
<name>A0A9W8Q1M3_AKAMU</name>
<comment type="subcellular location">
    <subcellularLocation>
        <location evidence="1">Cell membrane</location>
        <topology evidence="1">Multi-pass membrane protein</topology>
    </subcellularLocation>
</comment>
<evidence type="ECO:0000256" key="7">
    <source>
        <dbReference type="ARBA" id="ARBA00022840"/>
    </source>
</evidence>
<evidence type="ECO:0000256" key="8">
    <source>
        <dbReference type="ARBA" id="ARBA00022989"/>
    </source>
</evidence>
<feature type="transmembrane region" description="Helical" evidence="11">
    <location>
        <begin position="486"/>
        <end position="509"/>
    </location>
</feature>
<feature type="domain" description="ABC transmembrane type-1" evidence="13">
    <location>
        <begin position="880"/>
        <end position="1152"/>
    </location>
</feature>
<dbReference type="EMBL" id="JAJHUN010000011">
    <property type="protein sequence ID" value="KAJ4144394.1"/>
    <property type="molecule type" value="Genomic_DNA"/>
</dbReference>
<feature type="transmembrane region" description="Helical" evidence="11">
    <location>
        <begin position="27"/>
        <end position="47"/>
    </location>
</feature>
<feature type="transmembrane region" description="Helical" evidence="11">
    <location>
        <begin position="413"/>
        <end position="430"/>
    </location>
</feature>
<feature type="transmembrane region" description="Helical" evidence="11">
    <location>
        <begin position="264"/>
        <end position="284"/>
    </location>
</feature>
<dbReference type="Pfam" id="PF00664">
    <property type="entry name" value="ABC_membrane"/>
    <property type="match status" value="2"/>
</dbReference>
<evidence type="ECO:0000313" key="15">
    <source>
        <dbReference type="Proteomes" id="UP001144673"/>
    </source>
</evidence>
<dbReference type="InterPro" id="IPR003439">
    <property type="entry name" value="ABC_transporter-like_ATP-bd"/>
</dbReference>
<feature type="transmembrane region" description="Helical" evidence="11">
    <location>
        <begin position="948"/>
        <end position="969"/>
    </location>
</feature>
<keyword evidence="15" id="KW-1185">Reference proteome</keyword>
<dbReference type="Gene3D" id="3.40.50.300">
    <property type="entry name" value="P-loop containing nucleotide triphosphate hydrolases"/>
    <property type="match status" value="2"/>
</dbReference>
<feature type="transmembrane region" description="Helical" evidence="11">
    <location>
        <begin position="118"/>
        <end position="138"/>
    </location>
</feature>
<keyword evidence="7" id="KW-0067">ATP-binding</keyword>
<feature type="domain" description="ABC transporter" evidence="12">
    <location>
        <begin position="591"/>
        <end position="819"/>
    </location>
</feature>
<keyword evidence="8 11" id="KW-1133">Transmembrane helix</keyword>
<keyword evidence="6" id="KW-0547">Nucleotide-binding</keyword>
<feature type="transmembrane region" description="Helical" evidence="11">
    <location>
        <begin position="876"/>
        <end position="897"/>
    </location>
</feature>